<dbReference type="GO" id="GO:0051537">
    <property type="term" value="F:2 iron, 2 sulfur cluster binding"/>
    <property type="evidence" value="ECO:0007669"/>
    <property type="project" value="InterPro"/>
</dbReference>
<organism evidence="2 3">
    <name type="scientific">Paragonimus heterotremus</name>
    <dbReference type="NCBI Taxonomy" id="100268"/>
    <lineage>
        <taxon>Eukaryota</taxon>
        <taxon>Metazoa</taxon>
        <taxon>Spiralia</taxon>
        <taxon>Lophotrochozoa</taxon>
        <taxon>Platyhelminthes</taxon>
        <taxon>Trematoda</taxon>
        <taxon>Digenea</taxon>
        <taxon>Plagiorchiida</taxon>
        <taxon>Troglotremata</taxon>
        <taxon>Troglotrematidae</taxon>
        <taxon>Paragonimus</taxon>
    </lineage>
</organism>
<dbReference type="InterPro" id="IPR045115">
    <property type="entry name" value="BOL2"/>
</dbReference>
<sequence>MQAAIENKLKSLNPAHLDIKDFSDGCGAKFDVFIVSDAFTGKPLLERHRMVNGILSEEIPSIHALTLKTWTTSQWKSSLTSC</sequence>
<dbReference type="AlphaFoldDB" id="A0A8J4SQY7"/>
<dbReference type="Proteomes" id="UP000748531">
    <property type="component" value="Unassembled WGS sequence"/>
</dbReference>
<dbReference type="InterPro" id="IPR002634">
    <property type="entry name" value="BolA"/>
</dbReference>
<evidence type="ECO:0000313" key="2">
    <source>
        <dbReference type="EMBL" id="KAF5404403.1"/>
    </source>
</evidence>
<evidence type="ECO:0000313" key="3">
    <source>
        <dbReference type="Proteomes" id="UP000748531"/>
    </source>
</evidence>
<dbReference type="SUPFAM" id="SSF82657">
    <property type="entry name" value="BolA-like"/>
    <property type="match status" value="1"/>
</dbReference>
<dbReference type="GO" id="GO:0006879">
    <property type="term" value="P:intracellular iron ion homeostasis"/>
    <property type="evidence" value="ECO:0007669"/>
    <property type="project" value="InterPro"/>
</dbReference>
<proteinExistence type="inferred from homology"/>
<protein>
    <submittedName>
        <fullName evidence="2">Transcription regulator</fullName>
    </submittedName>
</protein>
<keyword evidence="3" id="KW-1185">Reference proteome</keyword>
<gene>
    <name evidence="2" type="ORF">PHET_02064</name>
</gene>
<dbReference type="GO" id="GO:0005634">
    <property type="term" value="C:nucleus"/>
    <property type="evidence" value="ECO:0007669"/>
    <property type="project" value="TreeGrafter"/>
</dbReference>
<dbReference type="OrthoDB" id="4983at2759"/>
<comment type="similarity">
    <text evidence="1">Belongs to the BolA/IbaG family.</text>
</comment>
<dbReference type="PIRSF" id="PIRSF003113">
    <property type="entry name" value="BolA"/>
    <property type="match status" value="1"/>
</dbReference>
<name>A0A8J4SQY7_9TREM</name>
<dbReference type="EMBL" id="LUCH01000746">
    <property type="protein sequence ID" value="KAF5404403.1"/>
    <property type="molecule type" value="Genomic_DNA"/>
</dbReference>
<dbReference type="Pfam" id="PF01722">
    <property type="entry name" value="BolA"/>
    <property type="match status" value="1"/>
</dbReference>
<reference evidence="2" key="1">
    <citation type="submission" date="2019-05" db="EMBL/GenBank/DDBJ databases">
        <title>Annotation for the trematode Paragonimus heterotremus.</title>
        <authorList>
            <person name="Choi Y.-J."/>
        </authorList>
    </citation>
    <scope>NUCLEOTIDE SEQUENCE</scope>
    <source>
        <strain evidence="2">LC</strain>
    </source>
</reference>
<dbReference type="GO" id="GO:0005829">
    <property type="term" value="C:cytosol"/>
    <property type="evidence" value="ECO:0007669"/>
    <property type="project" value="TreeGrafter"/>
</dbReference>
<dbReference type="GO" id="GO:0051604">
    <property type="term" value="P:protein maturation"/>
    <property type="evidence" value="ECO:0007669"/>
    <property type="project" value="InterPro"/>
</dbReference>
<accession>A0A8J4SQY7</accession>
<dbReference type="PANTHER" id="PTHR12735:SF27">
    <property type="entry name" value="BOLA-LIKE PROTEIN 2"/>
    <property type="match status" value="1"/>
</dbReference>
<comment type="caution">
    <text evidence="2">The sequence shown here is derived from an EMBL/GenBank/DDBJ whole genome shotgun (WGS) entry which is preliminary data.</text>
</comment>
<dbReference type="PANTHER" id="PTHR12735">
    <property type="entry name" value="BOLA-LIKE PROTEIN-RELATED"/>
    <property type="match status" value="1"/>
</dbReference>
<dbReference type="InterPro" id="IPR036065">
    <property type="entry name" value="BolA-like_sf"/>
</dbReference>
<dbReference type="Gene3D" id="3.10.20.90">
    <property type="entry name" value="Phosphatidylinositol 3-kinase Catalytic Subunit, Chain A, domain 1"/>
    <property type="match status" value="1"/>
</dbReference>
<evidence type="ECO:0000256" key="1">
    <source>
        <dbReference type="RuleBase" id="RU003860"/>
    </source>
</evidence>